<feature type="compositionally biased region" description="Polar residues" evidence="1">
    <location>
        <begin position="626"/>
        <end position="643"/>
    </location>
</feature>
<dbReference type="InParanoid" id="A0A1X2H4A6"/>
<feature type="compositionally biased region" description="Acidic residues" evidence="1">
    <location>
        <begin position="706"/>
        <end position="715"/>
    </location>
</feature>
<feature type="region of interest" description="Disordered" evidence="1">
    <location>
        <begin position="502"/>
        <end position="774"/>
    </location>
</feature>
<organism evidence="3 4">
    <name type="scientific">Syncephalastrum racemosum</name>
    <name type="common">Filamentous fungus</name>
    <dbReference type="NCBI Taxonomy" id="13706"/>
    <lineage>
        <taxon>Eukaryota</taxon>
        <taxon>Fungi</taxon>
        <taxon>Fungi incertae sedis</taxon>
        <taxon>Mucoromycota</taxon>
        <taxon>Mucoromycotina</taxon>
        <taxon>Mucoromycetes</taxon>
        <taxon>Mucorales</taxon>
        <taxon>Syncephalastraceae</taxon>
        <taxon>Syncephalastrum</taxon>
    </lineage>
</organism>
<feature type="compositionally biased region" description="Acidic residues" evidence="1">
    <location>
        <begin position="1018"/>
        <end position="1027"/>
    </location>
</feature>
<comment type="caution">
    <text evidence="3">The sequence shown here is derived from an EMBL/GenBank/DDBJ whole genome shotgun (WGS) entry which is preliminary data.</text>
</comment>
<dbReference type="Gene3D" id="2.30.29.30">
    <property type="entry name" value="Pleckstrin-homology domain (PH domain)/Phosphotyrosine-binding domain (PTB)"/>
    <property type="match status" value="1"/>
</dbReference>
<dbReference type="InterPro" id="IPR058155">
    <property type="entry name" value="Skg3/CAF120-like_PH"/>
</dbReference>
<proteinExistence type="predicted"/>
<gene>
    <name evidence="3" type="ORF">BCR43DRAFT_526832</name>
</gene>
<feature type="compositionally biased region" description="Polar residues" evidence="1">
    <location>
        <begin position="1043"/>
        <end position="1052"/>
    </location>
</feature>
<protein>
    <recommendedName>
        <fullName evidence="2">PH domain-containing protein</fullName>
    </recommendedName>
</protein>
<keyword evidence="4" id="KW-1185">Reference proteome</keyword>
<dbReference type="OMA" id="MISQIEH"/>
<dbReference type="OrthoDB" id="5563754at2759"/>
<sequence>MDLGLNNLHLSDKHPTHGTSAEGQQLPPPPPPPVHGYDYQPQPQQEYPAYDPHAPQLAPPGIVVEGQVWQDENVYEEDDESEDDRPLSIQPPHPGFYPSEYEKPLPPYANAELAPASPTSDRPVSFRNLATAKTDSTLRPAQFIKAHQLKQPQQNTQQQLPAEFLNVQHLYEHYNAKVYIEGYLFKKNESLKRGELESPWGRWYVELAGPVLTLWEADQDPLPDHDIMPQYINIADSTVDINEQGFLSLKTAGASRYLFEDPHQDPAMLDQWAKAIRLSCFEGTRIHKIYTKKFIMRNKNIPSEDGDEDDEGEDLLAKPMPKMEGLVQVRFDQQEWQKCWVVVSNKKDEKKLFGKKSVPSDGQLTFYESKKAKQPILTLTNVVQAYTVYPDSALLVDLATLLKVDGKLNTTDEPVSVMMMTTSTLELVKWLIGIFDACKLHGRPNQLIRDPTNSNALNFGETVPDPRLFLELTDLDSIQIREETTAESNVKFSQLMLLKVKPPQQPTQARPGMPSQGSGGMGPRTISMPQIAPQRPNSRQRTPSAEPPMGGRPPMMGGAHPPPPGRVSMFPGKSPLGQQHPQPMPRASAMPHAQTQAGKTIYASDDSDEDEDEDEDESESDDDSVFGTNHKSTMPKSVSQPVLATNRLEDEDDKRSSAESSIHLQQRGTPRPARQPPALKDSDGEDSESEDGVPGKAVKGNRVADDSDSESESDAESDRQTTYIPHRPKSRFPTSKNKAPSIYQQPAAESSLPSFDPSQFDAHQPLPPQSSQAEYQTAMCGTVMMDEDGPIIPQLGEDFANPHSLLGARQHNQEHQPSLREHEEYAKSTGQPLLHLPYKQPEPRSGLVGMISQLEHTKKDNHKSRMMGDHERMMMDQQQQYLMDQRQSMMPPMMPMMPMMDPRMSMMPPHMMNNNSNGRNQHASMMMPPMMDPRMSMMPPMPMMDPRMSMMPPHMMNNNNGRNQHGSMMMPPMMMDPRLSMMQQMQMMPMMYGMYNNNNGSNNSGQPFHGNGSTNDLREDDDEDDDVPLGGNRPGSAAPSPIPSTSRTRGKK</sequence>
<dbReference type="AlphaFoldDB" id="A0A1X2H4A6"/>
<feature type="compositionally biased region" description="Polar residues" evidence="1">
    <location>
        <begin position="658"/>
        <end position="668"/>
    </location>
</feature>
<dbReference type="EMBL" id="MCGN01000009">
    <property type="protein sequence ID" value="ORY93239.1"/>
    <property type="molecule type" value="Genomic_DNA"/>
</dbReference>
<evidence type="ECO:0000259" key="2">
    <source>
        <dbReference type="PROSITE" id="PS50003"/>
    </source>
</evidence>
<evidence type="ECO:0000313" key="3">
    <source>
        <dbReference type="EMBL" id="ORY93239.1"/>
    </source>
</evidence>
<dbReference type="InterPro" id="IPR011993">
    <property type="entry name" value="PH-like_dom_sf"/>
</dbReference>
<feature type="compositionally biased region" description="Acidic residues" evidence="1">
    <location>
        <begin position="73"/>
        <end position="83"/>
    </location>
</feature>
<dbReference type="PROSITE" id="PS50003">
    <property type="entry name" value="PH_DOMAIN"/>
    <property type="match status" value="1"/>
</dbReference>
<feature type="compositionally biased region" description="Basic and acidic residues" evidence="1">
    <location>
        <begin position="811"/>
        <end position="826"/>
    </location>
</feature>
<feature type="compositionally biased region" description="Acidic residues" evidence="1">
    <location>
        <begin position="605"/>
        <end position="624"/>
    </location>
</feature>
<dbReference type="Proteomes" id="UP000242180">
    <property type="component" value="Unassembled WGS sequence"/>
</dbReference>
<evidence type="ECO:0000256" key="1">
    <source>
        <dbReference type="SAM" id="MobiDB-lite"/>
    </source>
</evidence>
<feature type="domain" description="PH" evidence="2">
    <location>
        <begin position="177"/>
        <end position="281"/>
    </location>
</feature>
<feature type="compositionally biased region" description="Low complexity" evidence="1">
    <location>
        <begin position="998"/>
        <end position="1007"/>
    </location>
</feature>
<feature type="region of interest" description="Disordered" evidence="1">
    <location>
        <begin position="810"/>
        <end position="844"/>
    </location>
</feature>
<dbReference type="SMART" id="SM00233">
    <property type="entry name" value="PH"/>
    <property type="match status" value="2"/>
</dbReference>
<dbReference type="InterPro" id="IPR001849">
    <property type="entry name" value="PH_domain"/>
</dbReference>
<feature type="compositionally biased region" description="Low complexity" evidence="1">
    <location>
        <begin position="37"/>
        <end position="52"/>
    </location>
</feature>
<accession>A0A1X2H4A6</accession>
<feature type="region of interest" description="Disordered" evidence="1">
    <location>
        <begin position="998"/>
        <end position="1052"/>
    </location>
</feature>
<dbReference type="SUPFAM" id="SSF50729">
    <property type="entry name" value="PH domain-like"/>
    <property type="match status" value="1"/>
</dbReference>
<feature type="compositionally biased region" description="Polar residues" evidence="1">
    <location>
        <begin position="732"/>
        <end position="757"/>
    </location>
</feature>
<feature type="region of interest" description="Disordered" evidence="1">
    <location>
        <begin position="1"/>
        <end position="124"/>
    </location>
</feature>
<feature type="compositionally biased region" description="Low complexity" evidence="1">
    <location>
        <begin position="547"/>
        <end position="559"/>
    </location>
</feature>
<dbReference type="Pfam" id="PF25381">
    <property type="entry name" value="PH_26"/>
    <property type="match status" value="1"/>
</dbReference>
<reference evidence="3 4" key="1">
    <citation type="submission" date="2016-07" db="EMBL/GenBank/DDBJ databases">
        <title>Pervasive Adenine N6-methylation of Active Genes in Fungi.</title>
        <authorList>
            <consortium name="DOE Joint Genome Institute"/>
            <person name="Mondo S.J."/>
            <person name="Dannebaum R.O."/>
            <person name="Kuo R.C."/>
            <person name="Labutti K."/>
            <person name="Haridas S."/>
            <person name="Kuo A."/>
            <person name="Salamov A."/>
            <person name="Ahrendt S.R."/>
            <person name="Lipzen A."/>
            <person name="Sullivan W."/>
            <person name="Andreopoulos W.B."/>
            <person name="Clum A."/>
            <person name="Lindquist E."/>
            <person name="Daum C."/>
            <person name="Ramamoorthy G.K."/>
            <person name="Gryganskyi A."/>
            <person name="Culley D."/>
            <person name="Magnuson J.K."/>
            <person name="James T.Y."/>
            <person name="O'Malley M.A."/>
            <person name="Stajich J.E."/>
            <person name="Spatafora J.W."/>
            <person name="Visel A."/>
            <person name="Grigoriev I.V."/>
        </authorList>
    </citation>
    <scope>NUCLEOTIDE SEQUENCE [LARGE SCALE GENOMIC DNA]</scope>
    <source>
        <strain evidence="3 4">NRRL 2496</strain>
    </source>
</reference>
<evidence type="ECO:0000313" key="4">
    <source>
        <dbReference type="Proteomes" id="UP000242180"/>
    </source>
</evidence>
<name>A0A1X2H4A6_SYNRA</name>